<organism evidence="6 7">
    <name type="scientific">Treponema bryantii</name>
    <dbReference type="NCBI Taxonomy" id="163"/>
    <lineage>
        <taxon>Bacteria</taxon>
        <taxon>Pseudomonadati</taxon>
        <taxon>Spirochaetota</taxon>
        <taxon>Spirochaetia</taxon>
        <taxon>Spirochaetales</taxon>
        <taxon>Treponemataceae</taxon>
        <taxon>Treponema</taxon>
    </lineage>
</organism>
<dbReference type="Gene3D" id="1.10.10.10">
    <property type="entry name" value="Winged helix-like DNA-binding domain superfamily/Winged helix DNA-binding domain"/>
    <property type="match status" value="1"/>
</dbReference>
<feature type="domain" description="HTH luxR-type" evidence="5">
    <location>
        <begin position="213"/>
        <end position="277"/>
    </location>
</feature>
<dbReference type="PANTHER" id="PTHR44688:SF16">
    <property type="entry name" value="DNA-BINDING TRANSCRIPTIONAL ACTIVATOR DEVR_DOSR"/>
    <property type="match status" value="1"/>
</dbReference>
<keyword evidence="1" id="KW-0805">Transcription regulation</keyword>
<feature type="transmembrane region" description="Helical" evidence="4">
    <location>
        <begin position="66"/>
        <end position="87"/>
    </location>
</feature>
<keyword evidence="2" id="KW-0238">DNA-binding</keyword>
<accession>A0A1H9H4U8</accession>
<reference evidence="6 7" key="1">
    <citation type="submission" date="2016-10" db="EMBL/GenBank/DDBJ databases">
        <authorList>
            <person name="de Groot N.N."/>
        </authorList>
    </citation>
    <scope>NUCLEOTIDE SEQUENCE [LARGE SCALE GENOMIC DNA]</scope>
    <source>
        <strain evidence="6 7">B25</strain>
    </source>
</reference>
<proteinExistence type="predicted"/>
<feature type="transmembrane region" description="Helical" evidence="4">
    <location>
        <begin position="6"/>
        <end position="25"/>
    </location>
</feature>
<keyword evidence="4" id="KW-0812">Transmembrane</keyword>
<feature type="transmembrane region" description="Helical" evidence="4">
    <location>
        <begin position="123"/>
        <end position="146"/>
    </location>
</feature>
<evidence type="ECO:0000256" key="3">
    <source>
        <dbReference type="ARBA" id="ARBA00023163"/>
    </source>
</evidence>
<dbReference type="GO" id="GO:0003677">
    <property type="term" value="F:DNA binding"/>
    <property type="evidence" value="ECO:0007669"/>
    <property type="project" value="UniProtKB-KW"/>
</dbReference>
<dbReference type="SUPFAM" id="SSF46894">
    <property type="entry name" value="C-terminal effector domain of the bipartite response regulators"/>
    <property type="match status" value="1"/>
</dbReference>
<feature type="transmembrane region" description="Helical" evidence="4">
    <location>
        <begin position="99"/>
        <end position="117"/>
    </location>
</feature>
<dbReference type="EMBL" id="FOFU01000006">
    <property type="protein sequence ID" value="SEQ57374.1"/>
    <property type="molecule type" value="Genomic_DNA"/>
</dbReference>
<keyword evidence="7" id="KW-1185">Reference proteome</keyword>
<dbReference type="PANTHER" id="PTHR44688">
    <property type="entry name" value="DNA-BINDING TRANSCRIPTIONAL ACTIVATOR DEVR_DOSR"/>
    <property type="match status" value="1"/>
</dbReference>
<keyword evidence="4" id="KW-1133">Transmembrane helix</keyword>
<dbReference type="Pfam" id="PF00196">
    <property type="entry name" value="GerE"/>
    <property type="match status" value="1"/>
</dbReference>
<feature type="transmembrane region" description="Helical" evidence="4">
    <location>
        <begin position="158"/>
        <end position="175"/>
    </location>
</feature>
<dbReference type="InterPro" id="IPR036388">
    <property type="entry name" value="WH-like_DNA-bd_sf"/>
</dbReference>
<dbReference type="InterPro" id="IPR000792">
    <property type="entry name" value="Tscrpt_reg_LuxR_C"/>
</dbReference>
<evidence type="ECO:0000313" key="7">
    <source>
        <dbReference type="Proteomes" id="UP000182360"/>
    </source>
</evidence>
<dbReference type="PRINTS" id="PR00038">
    <property type="entry name" value="HTHLUXR"/>
</dbReference>
<dbReference type="GO" id="GO:0006355">
    <property type="term" value="P:regulation of DNA-templated transcription"/>
    <property type="evidence" value="ECO:0007669"/>
    <property type="project" value="InterPro"/>
</dbReference>
<feature type="transmembrane region" description="Helical" evidence="4">
    <location>
        <begin position="181"/>
        <end position="201"/>
    </location>
</feature>
<dbReference type="PROSITE" id="PS50043">
    <property type="entry name" value="HTH_LUXR_2"/>
    <property type="match status" value="1"/>
</dbReference>
<dbReference type="SMART" id="SM00421">
    <property type="entry name" value="HTH_LUXR"/>
    <property type="match status" value="1"/>
</dbReference>
<dbReference type="CDD" id="cd06170">
    <property type="entry name" value="LuxR_C_like"/>
    <property type="match status" value="1"/>
</dbReference>
<name>A0A1H9H4U8_9SPIR</name>
<evidence type="ECO:0000256" key="4">
    <source>
        <dbReference type="SAM" id="Phobius"/>
    </source>
</evidence>
<dbReference type="AlphaFoldDB" id="A0A1H9H4U8"/>
<feature type="transmembrane region" description="Helical" evidence="4">
    <location>
        <begin position="32"/>
        <end position="54"/>
    </location>
</feature>
<evidence type="ECO:0000256" key="2">
    <source>
        <dbReference type="ARBA" id="ARBA00023125"/>
    </source>
</evidence>
<gene>
    <name evidence="6" type="ORF">SAMN04487977_10650</name>
</gene>
<evidence type="ECO:0000313" key="6">
    <source>
        <dbReference type="EMBL" id="SEQ57374.1"/>
    </source>
</evidence>
<evidence type="ECO:0000259" key="5">
    <source>
        <dbReference type="PROSITE" id="PS50043"/>
    </source>
</evidence>
<keyword evidence="3" id="KW-0804">Transcription</keyword>
<dbReference type="InterPro" id="IPR016032">
    <property type="entry name" value="Sig_transdc_resp-reg_C-effctor"/>
</dbReference>
<dbReference type="Proteomes" id="UP000182360">
    <property type="component" value="Unassembled WGS sequence"/>
</dbReference>
<protein>
    <submittedName>
        <fullName evidence="6">Regulatory protein, luxR family</fullName>
    </submittedName>
</protein>
<keyword evidence="4" id="KW-0472">Membrane</keyword>
<sequence length="277" mass="32169">MEEIILFAACIFSFASVLISLLFFFRYKKNFFLHVLLILFSFFMISTNNLYAVIHSPLVERIPIGIFGAFLSLFFSYGIVNFTFDLIQISSSASIRKFVLSYSIIVFVFSIILIFLTNFSKPAFILNLIGLWIPTGFSLVISISFFKRIDTGVFRKEKWMILFLAIFNLILSFVLHSAPFIFIISISLLVYHVFYHFYFLSPISKTEKTLKEEFIKDFGITKREQEIIVALLHGKSNKELAETLFVSEKTIETHLANIYRKVGVKNRLELFSRLQND</sequence>
<evidence type="ECO:0000256" key="1">
    <source>
        <dbReference type="ARBA" id="ARBA00023015"/>
    </source>
</evidence>